<dbReference type="EMBL" id="ML977344">
    <property type="protein sequence ID" value="KAF2109088.1"/>
    <property type="molecule type" value="Genomic_DNA"/>
</dbReference>
<feature type="domain" description="SCP" evidence="3">
    <location>
        <begin position="43"/>
        <end position="178"/>
    </location>
</feature>
<dbReference type="InterPro" id="IPR018244">
    <property type="entry name" value="Allrgn_V5/Tpx1_CS"/>
</dbReference>
<dbReference type="Pfam" id="PF00188">
    <property type="entry name" value="CAP"/>
    <property type="match status" value="1"/>
</dbReference>
<organism evidence="4 5">
    <name type="scientific">Lophiotrema nucula</name>
    <dbReference type="NCBI Taxonomy" id="690887"/>
    <lineage>
        <taxon>Eukaryota</taxon>
        <taxon>Fungi</taxon>
        <taxon>Dikarya</taxon>
        <taxon>Ascomycota</taxon>
        <taxon>Pezizomycotina</taxon>
        <taxon>Dothideomycetes</taxon>
        <taxon>Pleosporomycetidae</taxon>
        <taxon>Pleosporales</taxon>
        <taxon>Lophiotremataceae</taxon>
        <taxon>Lophiotrema</taxon>
    </lineage>
</organism>
<evidence type="ECO:0000256" key="2">
    <source>
        <dbReference type="SAM" id="SignalP"/>
    </source>
</evidence>
<dbReference type="AlphaFoldDB" id="A0A6A5YSN6"/>
<protein>
    <submittedName>
        <fullName evidence="4">CAP domain-containing protein</fullName>
    </submittedName>
</protein>
<gene>
    <name evidence="4" type="ORF">BDV96DRAFT_250872</name>
</gene>
<proteinExistence type="predicted"/>
<dbReference type="InterPro" id="IPR001283">
    <property type="entry name" value="CRISP-related"/>
</dbReference>
<dbReference type="SUPFAM" id="SSF55797">
    <property type="entry name" value="PR-1-like"/>
    <property type="match status" value="1"/>
</dbReference>
<dbReference type="GO" id="GO:0005576">
    <property type="term" value="C:extracellular region"/>
    <property type="evidence" value="ECO:0007669"/>
    <property type="project" value="InterPro"/>
</dbReference>
<dbReference type="Gene3D" id="3.40.33.10">
    <property type="entry name" value="CAP"/>
    <property type="match status" value="1"/>
</dbReference>
<dbReference type="PROSITE" id="PS01009">
    <property type="entry name" value="CRISP_1"/>
    <property type="match status" value="1"/>
</dbReference>
<dbReference type="PRINTS" id="PR00837">
    <property type="entry name" value="V5TPXLIKE"/>
</dbReference>
<dbReference type="OrthoDB" id="337038at2759"/>
<evidence type="ECO:0000313" key="5">
    <source>
        <dbReference type="Proteomes" id="UP000799770"/>
    </source>
</evidence>
<evidence type="ECO:0000256" key="1">
    <source>
        <dbReference type="SAM" id="MobiDB-lite"/>
    </source>
</evidence>
<evidence type="ECO:0000259" key="3">
    <source>
        <dbReference type="SMART" id="SM00198"/>
    </source>
</evidence>
<feature type="signal peptide" evidence="2">
    <location>
        <begin position="1"/>
        <end position="18"/>
    </location>
</feature>
<keyword evidence="2" id="KW-0732">Signal</keyword>
<feature type="compositionally biased region" description="Low complexity" evidence="1">
    <location>
        <begin position="203"/>
        <end position="228"/>
    </location>
</feature>
<dbReference type="InterPro" id="IPR014044">
    <property type="entry name" value="CAP_dom"/>
</dbReference>
<dbReference type="Proteomes" id="UP000799770">
    <property type="component" value="Unassembled WGS sequence"/>
</dbReference>
<dbReference type="SMART" id="SM00198">
    <property type="entry name" value="SCP"/>
    <property type="match status" value="1"/>
</dbReference>
<evidence type="ECO:0000313" key="4">
    <source>
        <dbReference type="EMBL" id="KAF2109088.1"/>
    </source>
</evidence>
<feature type="region of interest" description="Disordered" evidence="1">
    <location>
        <begin position="200"/>
        <end position="228"/>
    </location>
</feature>
<sequence>MLSNYIVAFLSFSRLVSATTASHVLFVERQDQQASVEYTDDDDFRAAVLNSTNTYRRQHNATGLSWNDTLSDYALNWSDRCVFEHSGGPSGENLASGYPNTTASHEAWGNERDQYDFKNGGFTHETGHFTQLVWKSSLTVGCGRTECNSESSHTDDDSKKAPGWYVVCEYYPSGNIIGEVDGIENYYFKQNVQARIAPEDEPTATANPTPSSTSGPSSSGSARPSATGNCPYPGQQCGAAGSIRENLGRGLLVWVAGIIAVVGPST</sequence>
<reference evidence="4" key="1">
    <citation type="journal article" date="2020" name="Stud. Mycol.">
        <title>101 Dothideomycetes genomes: a test case for predicting lifestyles and emergence of pathogens.</title>
        <authorList>
            <person name="Haridas S."/>
            <person name="Albert R."/>
            <person name="Binder M."/>
            <person name="Bloem J."/>
            <person name="Labutti K."/>
            <person name="Salamov A."/>
            <person name="Andreopoulos B."/>
            <person name="Baker S."/>
            <person name="Barry K."/>
            <person name="Bills G."/>
            <person name="Bluhm B."/>
            <person name="Cannon C."/>
            <person name="Castanera R."/>
            <person name="Culley D."/>
            <person name="Daum C."/>
            <person name="Ezra D."/>
            <person name="Gonzalez J."/>
            <person name="Henrissat B."/>
            <person name="Kuo A."/>
            <person name="Liang C."/>
            <person name="Lipzen A."/>
            <person name="Lutzoni F."/>
            <person name="Magnuson J."/>
            <person name="Mondo S."/>
            <person name="Nolan M."/>
            <person name="Ohm R."/>
            <person name="Pangilinan J."/>
            <person name="Park H.-J."/>
            <person name="Ramirez L."/>
            <person name="Alfaro M."/>
            <person name="Sun H."/>
            <person name="Tritt A."/>
            <person name="Yoshinaga Y."/>
            <person name="Zwiers L.-H."/>
            <person name="Turgeon B."/>
            <person name="Goodwin S."/>
            <person name="Spatafora J."/>
            <person name="Crous P."/>
            <person name="Grigoriev I."/>
        </authorList>
    </citation>
    <scope>NUCLEOTIDE SEQUENCE</scope>
    <source>
        <strain evidence="4">CBS 627.86</strain>
    </source>
</reference>
<name>A0A6A5YSN6_9PLEO</name>
<accession>A0A6A5YSN6</accession>
<feature type="chain" id="PRO_5025666084" evidence="2">
    <location>
        <begin position="19"/>
        <end position="266"/>
    </location>
</feature>
<keyword evidence="5" id="KW-1185">Reference proteome</keyword>
<dbReference type="InterPro" id="IPR035940">
    <property type="entry name" value="CAP_sf"/>
</dbReference>
<dbReference type="PANTHER" id="PTHR10334">
    <property type="entry name" value="CYSTEINE-RICH SECRETORY PROTEIN-RELATED"/>
    <property type="match status" value="1"/>
</dbReference>